<dbReference type="InterPro" id="IPR009291">
    <property type="entry name" value="Vps62"/>
</dbReference>
<feature type="chain" id="PRO_5013026486" evidence="1">
    <location>
        <begin position="25"/>
        <end position="679"/>
    </location>
</feature>
<evidence type="ECO:0000313" key="2">
    <source>
        <dbReference type="EMBL" id="SLM38420.1"/>
    </source>
</evidence>
<sequence>MASFTTTLLAFLAIMLQTHQFTLGAPSPFWERQAAVLPSYVVAYAPVVWMQSTEPYQPSDIGAQLLHTVPKNNFTAIPGVPEPLTLDNLDSLNALGGKSVYLTSIDDVTTNPPWLYGVKPDSTGKSGGATSCAIIVNDHGAGNVDAFYMYFYAYNQGATILGQEIGDHVGDWEHNMIRFLNGVPQTVWFSQHGNGEAFTYNCVEKHGQRPVVYSAQGSHANYATTGTHDHTIPDFNLPIGPVEDHCDQGTLWDPTLSAYYYSYDVNSNKYSAYNSRDPTNWLYFVGQWGDDRYPRSDPRQKEILDIPATAKFTSGPTGPEDKQLNRTKVGVEFFAAMKDITFNQLVEDDPPQQLDLVGLLAHRAMAKLDLKSRWSIGASLSIEPSHPQWFVEVEGSGLKMVTICDLKTERWEADIRTVFGIPNEADAVWYCETNHTSKLKVCVNIDEGRRPRPLEKVKYVAMLVLAFEEEIDKMLADHVGYINEDAAARSNANNILLVDLHPKQKLRRLWSTTTLQEVIDLMCPDDPSFALEGWDPWSAKHLNELYKYNFRGALSSESKTRGRVEFRQHQGTLSAREIIYWVAFVGGLVELADSIDEEDLLRLVHMADAGEVNITELFGAMANAGAIMVDLEMVAWYTRKIHARGGRTRTRSKMRLGERQAGLTPLRWTELREEELVEA</sequence>
<evidence type="ECO:0000313" key="3">
    <source>
        <dbReference type="Proteomes" id="UP000192927"/>
    </source>
</evidence>
<reference evidence="3" key="1">
    <citation type="submission" date="2017-03" db="EMBL/GenBank/DDBJ databases">
        <authorList>
            <person name="Sharma R."/>
            <person name="Thines M."/>
        </authorList>
    </citation>
    <scope>NUCLEOTIDE SEQUENCE [LARGE SCALE GENOMIC DNA]</scope>
</reference>
<keyword evidence="1" id="KW-0732">Signal</keyword>
<dbReference type="Pfam" id="PF06101">
    <property type="entry name" value="Vps62"/>
    <property type="match status" value="1"/>
</dbReference>
<dbReference type="AlphaFoldDB" id="A0A1W5D5Z6"/>
<keyword evidence="3" id="KW-1185">Reference proteome</keyword>
<dbReference type="PANTHER" id="PTHR48174:SF5">
    <property type="entry name" value="VACUOLAR PROTEIN SORTING-ASSOCIATED PROTEIN 62"/>
    <property type="match status" value="1"/>
</dbReference>
<evidence type="ECO:0000256" key="1">
    <source>
        <dbReference type="SAM" id="SignalP"/>
    </source>
</evidence>
<feature type="signal peptide" evidence="1">
    <location>
        <begin position="1"/>
        <end position="24"/>
    </location>
</feature>
<accession>A0A1W5D5Z6</accession>
<proteinExistence type="predicted"/>
<protein>
    <submittedName>
        <fullName evidence="2">Vacuolar protein sorting-associated protein 62</fullName>
    </submittedName>
</protein>
<dbReference type="EMBL" id="FWEW01002474">
    <property type="protein sequence ID" value="SLM38420.1"/>
    <property type="molecule type" value="Genomic_DNA"/>
</dbReference>
<dbReference type="Proteomes" id="UP000192927">
    <property type="component" value="Unassembled WGS sequence"/>
</dbReference>
<dbReference type="PANTHER" id="PTHR48174">
    <property type="entry name" value="DUF946 FAMILY PROTEIN"/>
    <property type="match status" value="1"/>
</dbReference>
<organism evidence="2 3">
    <name type="scientific">Lasallia pustulata</name>
    <dbReference type="NCBI Taxonomy" id="136370"/>
    <lineage>
        <taxon>Eukaryota</taxon>
        <taxon>Fungi</taxon>
        <taxon>Dikarya</taxon>
        <taxon>Ascomycota</taxon>
        <taxon>Pezizomycotina</taxon>
        <taxon>Lecanoromycetes</taxon>
        <taxon>OSLEUM clade</taxon>
        <taxon>Umbilicariomycetidae</taxon>
        <taxon>Umbilicariales</taxon>
        <taxon>Umbilicariaceae</taxon>
        <taxon>Lasallia</taxon>
    </lineage>
</organism>
<name>A0A1W5D5Z6_9LECA</name>